<keyword evidence="1" id="KW-0472">Membrane</keyword>
<reference evidence="2 3" key="1">
    <citation type="journal article" date="2011" name="J. Bacteriol.">
        <title>Genome sequence of Microbacterium testaceum StLB037, an N-acylhomoserine lactone-degrading bacterium isolated from potato leaves.</title>
        <authorList>
            <person name="Morohoshi T."/>
            <person name="Wang W.-Z."/>
            <person name="Someya N."/>
            <person name="Ikeda T."/>
        </authorList>
    </citation>
    <scope>NUCLEOTIDE SEQUENCE [LARGE SCALE GENOMIC DNA]</scope>
    <source>
        <strain evidence="2 3">StLB037</strain>
    </source>
</reference>
<accession>E8NAF0</accession>
<feature type="transmembrane region" description="Helical" evidence="1">
    <location>
        <begin position="56"/>
        <end position="78"/>
    </location>
</feature>
<evidence type="ECO:0000313" key="3">
    <source>
        <dbReference type="Proteomes" id="UP000008975"/>
    </source>
</evidence>
<protein>
    <submittedName>
        <fullName evidence="2">Formate hydrogenlyase subunit 4</fullName>
    </submittedName>
</protein>
<feature type="transmembrane region" description="Helical" evidence="1">
    <location>
        <begin position="6"/>
        <end position="28"/>
    </location>
</feature>
<name>E8NAF0_MICTS</name>
<dbReference type="AlphaFoldDB" id="E8NAF0"/>
<dbReference type="EMBL" id="AP012052">
    <property type="protein sequence ID" value="BAJ74606.1"/>
    <property type="molecule type" value="Genomic_DNA"/>
</dbReference>
<organism evidence="2 3">
    <name type="scientific">Microbacterium testaceum (strain StLB037)</name>
    <dbReference type="NCBI Taxonomy" id="979556"/>
    <lineage>
        <taxon>Bacteria</taxon>
        <taxon>Bacillati</taxon>
        <taxon>Actinomycetota</taxon>
        <taxon>Actinomycetes</taxon>
        <taxon>Micrococcales</taxon>
        <taxon>Microbacteriaceae</taxon>
        <taxon>Microbacterium</taxon>
    </lineage>
</organism>
<dbReference type="HOGENOM" id="CLU_1394970_0_0_11"/>
<evidence type="ECO:0000313" key="2">
    <source>
        <dbReference type="EMBL" id="BAJ74606.1"/>
    </source>
</evidence>
<dbReference type="eggNOG" id="ENOG5031Y67">
    <property type="taxonomic scope" value="Bacteria"/>
</dbReference>
<proteinExistence type="predicted"/>
<dbReference type="Proteomes" id="UP000008975">
    <property type="component" value="Chromosome"/>
</dbReference>
<keyword evidence="1" id="KW-1133">Transmembrane helix</keyword>
<feature type="transmembrane region" description="Helical" evidence="1">
    <location>
        <begin position="84"/>
        <end position="104"/>
    </location>
</feature>
<gene>
    <name evidence="2" type="ordered locus">MTES_1642</name>
</gene>
<dbReference type="KEGG" id="mts:MTES_1642"/>
<dbReference type="STRING" id="979556.MTES_1642"/>
<keyword evidence="1" id="KW-0812">Transmembrane</keyword>
<dbReference type="OrthoDB" id="5124342at2"/>
<reference key="2">
    <citation type="submission" date="2011-02" db="EMBL/GenBank/DDBJ databases">
        <title>Genome sequence of Microbacterium testaceum StLB037.</title>
        <authorList>
            <person name="Morohoshi T."/>
            <person name="Wang W.Z."/>
            <person name="Someya N."/>
            <person name="Ikeda T."/>
        </authorList>
    </citation>
    <scope>NUCLEOTIDE SEQUENCE</scope>
    <source>
        <strain>StLB037</strain>
    </source>
</reference>
<evidence type="ECO:0000256" key="1">
    <source>
        <dbReference type="SAM" id="Phobius"/>
    </source>
</evidence>
<sequence>MNFSTTAVSVGVAVAAMVIVTLAVSAGIRRSPSTATYKATKANVLFVVSTRRWQRVLIRTVGIAVVALGAVIALVAFTRPASPPAMRIAGVATVVGGILLILLAKGMHRLRLEVTPDTIWSFPMIAAPREIPLAEITALAPHIMSNYGGILGKTGSKTRFYATGIMLGYPQLIEYFRQYRPDLPIPDAVRPLQER</sequence>
<dbReference type="RefSeq" id="WP_013584731.1">
    <property type="nucleotide sequence ID" value="NC_015125.1"/>
</dbReference>